<dbReference type="InterPro" id="IPR000626">
    <property type="entry name" value="Ubiquitin-like_dom"/>
</dbReference>
<keyword evidence="7" id="KW-0597">Phosphoprotein</keyword>
<evidence type="ECO:0000256" key="12">
    <source>
        <dbReference type="ARBA" id="ARBA00022786"/>
    </source>
</evidence>
<dbReference type="Pfam" id="PF11568">
    <property type="entry name" value="Med29"/>
    <property type="match status" value="1"/>
</dbReference>
<evidence type="ECO:0000256" key="4">
    <source>
        <dbReference type="ARBA" id="ARBA00009851"/>
    </source>
</evidence>
<dbReference type="InterPro" id="IPR054694">
    <property type="entry name" value="Parkin-like_IBR"/>
</dbReference>
<evidence type="ECO:0000256" key="1">
    <source>
        <dbReference type="ARBA" id="ARBA00001798"/>
    </source>
</evidence>
<dbReference type="Gene3D" id="1.20.120.1750">
    <property type="match status" value="1"/>
</dbReference>
<keyword evidence="17" id="KW-0539">Nucleus</keyword>
<keyword evidence="10" id="KW-0677">Repeat</keyword>
<dbReference type="PROSITE" id="PS51873">
    <property type="entry name" value="TRIAD"/>
    <property type="match status" value="1"/>
</dbReference>
<keyword evidence="15" id="KW-0010">Activator</keyword>
<dbReference type="GO" id="GO:0009893">
    <property type="term" value="P:positive regulation of metabolic process"/>
    <property type="evidence" value="ECO:0007669"/>
    <property type="project" value="UniProtKB-ARBA"/>
</dbReference>
<comment type="similarity">
    <text evidence="4">Belongs to the Mediator complex subunit 29 family.</text>
</comment>
<dbReference type="InterPro" id="IPR044066">
    <property type="entry name" value="TRIAD_supradom"/>
</dbReference>
<evidence type="ECO:0000256" key="9">
    <source>
        <dbReference type="ARBA" id="ARBA00022723"/>
    </source>
</evidence>
<dbReference type="SUPFAM" id="SSF54236">
    <property type="entry name" value="Ubiquitin-like"/>
    <property type="match status" value="1"/>
</dbReference>
<dbReference type="InterPro" id="IPR021018">
    <property type="entry name" value="Mediator_Med29_met"/>
</dbReference>
<dbReference type="InterPro" id="IPR041170">
    <property type="entry name" value="Znf-RING_14"/>
</dbReference>
<dbReference type="Pfam" id="PF17976">
    <property type="entry name" value="zf-RING_12"/>
    <property type="match status" value="1"/>
</dbReference>
<keyword evidence="12" id="KW-0833">Ubl conjugation pathway</keyword>
<evidence type="ECO:0000259" key="20">
    <source>
        <dbReference type="PROSITE" id="PS50053"/>
    </source>
</evidence>
<feature type="region of interest" description="Disordered" evidence="19">
    <location>
        <begin position="434"/>
        <end position="707"/>
    </location>
</feature>
<comment type="catalytic activity">
    <reaction evidence="1">
        <text>[E2 ubiquitin-conjugating enzyme]-S-ubiquitinyl-L-cysteine + [acceptor protein]-L-lysine = [E2 ubiquitin-conjugating enzyme]-L-cysteine + [acceptor protein]-N(6)-ubiquitinyl-L-lysine.</text>
        <dbReference type="EC" id="2.3.2.31"/>
    </reaction>
</comment>
<dbReference type="InterPro" id="IPR052145">
    <property type="entry name" value="Mediator/Homeobox_domain"/>
</dbReference>
<evidence type="ECO:0000256" key="8">
    <source>
        <dbReference type="ARBA" id="ARBA00022679"/>
    </source>
</evidence>
<keyword evidence="9" id="KW-0479">Metal-binding</keyword>
<keyword evidence="11" id="KW-0863">Zinc-finger</keyword>
<evidence type="ECO:0000256" key="3">
    <source>
        <dbReference type="ARBA" id="ARBA00004906"/>
    </source>
</evidence>
<protein>
    <recommendedName>
        <fullName evidence="6">Mediator of RNA polymerase II transcription subunit 29</fullName>
        <ecNumber evidence="5">2.3.2.31</ecNumber>
    </recommendedName>
    <alternativeName>
        <fullName evidence="18">Mediator complex subunit 29</fullName>
    </alternativeName>
</protein>
<dbReference type="EMBL" id="CP090893">
    <property type="protein sequence ID" value="ULU00117.1"/>
    <property type="molecule type" value="Genomic_DNA"/>
</dbReference>
<evidence type="ECO:0000259" key="21">
    <source>
        <dbReference type="PROSITE" id="PS51873"/>
    </source>
</evidence>
<dbReference type="GO" id="GO:0005829">
    <property type="term" value="C:cytosol"/>
    <property type="evidence" value="ECO:0007669"/>
    <property type="project" value="InterPro"/>
</dbReference>
<dbReference type="Gene3D" id="3.10.20.90">
    <property type="entry name" value="Phosphatidylinositol 3-kinase Catalytic Subunit, Chain A, domain 1"/>
    <property type="match status" value="1"/>
</dbReference>
<feature type="domain" description="Ubiquitin-like" evidence="20">
    <location>
        <begin position="5"/>
        <end position="77"/>
    </location>
</feature>
<feature type="region of interest" description="Disordered" evidence="19">
    <location>
        <begin position="833"/>
        <end position="862"/>
    </location>
</feature>
<evidence type="ECO:0000256" key="7">
    <source>
        <dbReference type="ARBA" id="ARBA00022553"/>
    </source>
</evidence>
<dbReference type="GO" id="GO:0016592">
    <property type="term" value="C:mediator complex"/>
    <property type="evidence" value="ECO:0007669"/>
    <property type="project" value="InterPro"/>
</dbReference>
<evidence type="ECO:0000256" key="15">
    <source>
        <dbReference type="ARBA" id="ARBA00023159"/>
    </source>
</evidence>
<feature type="domain" description="RING-type" evidence="21">
    <location>
        <begin position="186"/>
        <end position="396"/>
    </location>
</feature>
<dbReference type="PROSITE" id="PS50053">
    <property type="entry name" value="UBIQUITIN_2"/>
    <property type="match status" value="1"/>
</dbReference>
<dbReference type="AlphaFoldDB" id="A0AAE9DBD0"/>
<feature type="compositionally biased region" description="Low complexity" evidence="19">
    <location>
        <begin position="513"/>
        <end position="522"/>
    </location>
</feature>
<dbReference type="PANTHER" id="PTHR24330">
    <property type="entry name" value="HOMEOBOX PROTEIN BARH-LIKE"/>
    <property type="match status" value="1"/>
</dbReference>
<dbReference type="EC" id="2.3.2.31" evidence="5"/>
<dbReference type="GO" id="GO:0061630">
    <property type="term" value="F:ubiquitin protein ligase activity"/>
    <property type="evidence" value="ECO:0007669"/>
    <property type="project" value="UniProtKB-EC"/>
</dbReference>
<dbReference type="Pfam" id="PF17978">
    <property type="entry name" value="zf-RING_14"/>
    <property type="match status" value="1"/>
</dbReference>
<keyword evidence="14" id="KW-0805">Transcription regulation</keyword>
<dbReference type="InterPro" id="IPR003977">
    <property type="entry name" value="Parkin"/>
</dbReference>
<evidence type="ECO:0000256" key="11">
    <source>
        <dbReference type="ARBA" id="ARBA00022771"/>
    </source>
</evidence>
<evidence type="ECO:0000313" key="23">
    <source>
        <dbReference type="Proteomes" id="UP000827892"/>
    </source>
</evidence>
<comment type="pathway">
    <text evidence="3">Protein modification; protein ubiquitination.</text>
</comment>
<gene>
    <name evidence="22" type="ORF">L3Y34_000972</name>
</gene>
<evidence type="ECO:0000256" key="18">
    <source>
        <dbReference type="ARBA" id="ARBA00031963"/>
    </source>
</evidence>
<comment type="subcellular location">
    <subcellularLocation>
        <location evidence="2">Nucleus</location>
    </subcellularLocation>
</comment>
<proteinExistence type="inferred from homology"/>
<dbReference type="Proteomes" id="UP000827892">
    <property type="component" value="Chromosome III"/>
</dbReference>
<evidence type="ECO:0000256" key="14">
    <source>
        <dbReference type="ARBA" id="ARBA00023015"/>
    </source>
</evidence>
<keyword evidence="16" id="KW-0804">Transcription</keyword>
<dbReference type="GO" id="GO:0008270">
    <property type="term" value="F:zinc ion binding"/>
    <property type="evidence" value="ECO:0007669"/>
    <property type="project" value="UniProtKB-KW"/>
</dbReference>
<evidence type="ECO:0000256" key="6">
    <source>
        <dbReference type="ARBA" id="ARBA00019684"/>
    </source>
</evidence>
<feature type="compositionally biased region" description="Low complexity" evidence="19">
    <location>
        <begin position="683"/>
        <end position="697"/>
    </location>
</feature>
<dbReference type="FunFam" id="3.10.20.90:FF:000560">
    <property type="entry name" value="E3 ubiquitin-protein ligase parkin"/>
    <property type="match status" value="1"/>
</dbReference>
<dbReference type="PANTHER" id="PTHR24330:SF19">
    <property type="entry name" value="MEDIATOR OF RNA POLYMERASE II TRANSCRIPTION SUBUNIT 29"/>
    <property type="match status" value="1"/>
</dbReference>
<evidence type="ECO:0000256" key="10">
    <source>
        <dbReference type="ARBA" id="ARBA00022737"/>
    </source>
</evidence>
<name>A0AAE9DBD0_CAEBR</name>
<evidence type="ECO:0000256" key="17">
    <source>
        <dbReference type="ARBA" id="ARBA00023242"/>
    </source>
</evidence>
<organism evidence="22 23">
    <name type="scientific">Caenorhabditis briggsae</name>
    <dbReference type="NCBI Taxonomy" id="6238"/>
    <lineage>
        <taxon>Eukaryota</taxon>
        <taxon>Metazoa</taxon>
        <taxon>Ecdysozoa</taxon>
        <taxon>Nematoda</taxon>
        <taxon>Chromadorea</taxon>
        <taxon>Rhabditida</taxon>
        <taxon>Rhabditina</taxon>
        <taxon>Rhabditomorpha</taxon>
        <taxon>Rhabditoidea</taxon>
        <taxon>Rhabditidae</taxon>
        <taxon>Peloderinae</taxon>
        <taxon>Caenorhabditis</taxon>
    </lineage>
</organism>
<keyword evidence="13" id="KW-0862">Zinc</keyword>
<evidence type="ECO:0000256" key="16">
    <source>
        <dbReference type="ARBA" id="ARBA00023163"/>
    </source>
</evidence>
<keyword evidence="8" id="KW-0808">Transferase</keyword>
<sequence length="862" mass="94256">MSNEVTVVLQDRKTGQRRNYTINVNNNENILELTKSVEKITKIPSEELEVVFCGKKLSKSTIMKDLSLTPATQIMLLRPNSVVKTATSSSKFQTTDSSILGSFYVWCKSCDDVRRGKLRVYCQNCESTSVLVKAEPQNWMDVLKSKRIPVTCENCCRPGLYAEFKFKCLTCNDLAAALTHVRGNWQMAECCICDGKEKIIFDLGCNHISCQSCFKDYLLSTLQEFHFKNRPPYGFTVSCVYPECNRVVQDVHHFHVMGQSSYSEYQRKATERLIAIDDEGVTCPNPSCGQSFFWEPYDDDGRSQCPDCFYTFCRKCTERDCVCQSEDDLTRTTIEATTRRCPKCNVATERNGGCAHIHCTSCGMDWCFNSTTRTAEMSGQGPPSNLTPQQQHFVDDYAAAATTTNDATTTDSTTAIAPKTVATTASATAADFQSYQRSRTPQMQQHPGGGSPGSHLQMHPHLQSQGHMQPRSPLVGQHHPAPGSIPPGNPATPQMMQQQMGMNQPMSLPAPHVSRPGSVAPPASVPPNMHTGPSSNQMDQMGGQSQYSHHLQPQQPLSRPGSQQSHIAGGHGGPHSVQQPGSIQRPGSVLAPGSIQQPGSLLAPGSMHQPGSVQQPGSLGAPLSHTGAGGPQSVQGYGPGSVQPPGSAQAPSSVQPGSTFAPGSLQAPASQQPPASIQPPPSAASGSVAGPASAAPAKVEPLKPNEEQIRMVQDPVDLVRNLVQKDLRMSVVEMNKRGAELLHQKEEGAIKEEDRQQYKRATNDFHAVCDEIDRTLTTIMETAKQITKLDKVFQDRTSKEIDGEAMVNSVQKFVDETGIVQKMFDDTVNSVTSTMEKMRRRQKKWKDQQQQQENAEDAEMAE</sequence>
<dbReference type="CDD" id="cd17039">
    <property type="entry name" value="Ubl_ubiquitin_like"/>
    <property type="match status" value="1"/>
</dbReference>
<reference evidence="22 23" key="1">
    <citation type="submission" date="2022-05" db="EMBL/GenBank/DDBJ databases">
        <title>Chromosome-level reference genomes for two strains of Caenorhabditis briggsae: an improved platform for comparative genomics.</title>
        <authorList>
            <person name="Stevens L."/>
            <person name="Andersen E.C."/>
        </authorList>
    </citation>
    <scope>NUCLEOTIDE SEQUENCE [LARGE SCALE GENOMIC DNA]</scope>
    <source>
        <strain evidence="22">QX1410_ONT</strain>
        <tissue evidence="22">Whole-organism</tissue>
    </source>
</reference>
<feature type="compositionally biased region" description="Low complexity" evidence="19">
    <location>
        <begin position="661"/>
        <end position="675"/>
    </location>
</feature>
<evidence type="ECO:0000256" key="13">
    <source>
        <dbReference type="ARBA" id="ARBA00022833"/>
    </source>
</evidence>
<feature type="compositionally biased region" description="Low complexity" evidence="19">
    <location>
        <begin position="494"/>
        <end position="506"/>
    </location>
</feature>
<feature type="compositionally biased region" description="Polar residues" evidence="19">
    <location>
        <begin position="531"/>
        <end position="566"/>
    </location>
</feature>
<dbReference type="InterPro" id="IPR029071">
    <property type="entry name" value="Ubiquitin-like_domsf"/>
</dbReference>
<dbReference type="InterPro" id="IPR041565">
    <property type="entry name" value="Parkin_Znf-RING"/>
</dbReference>
<evidence type="ECO:0000256" key="19">
    <source>
        <dbReference type="SAM" id="MobiDB-lite"/>
    </source>
</evidence>
<evidence type="ECO:0000256" key="2">
    <source>
        <dbReference type="ARBA" id="ARBA00004123"/>
    </source>
</evidence>
<dbReference type="SUPFAM" id="SSF57850">
    <property type="entry name" value="RING/U-box"/>
    <property type="match status" value="2"/>
</dbReference>
<accession>A0AAE9DBD0</accession>
<dbReference type="CDD" id="cd21382">
    <property type="entry name" value="RING0_parkin"/>
    <property type="match status" value="1"/>
</dbReference>
<dbReference type="Pfam" id="PF22605">
    <property type="entry name" value="IBR_2"/>
    <property type="match status" value="1"/>
</dbReference>
<feature type="compositionally biased region" description="Polar residues" evidence="19">
    <location>
        <begin position="434"/>
        <end position="445"/>
    </location>
</feature>
<evidence type="ECO:0000313" key="22">
    <source>
        <dbReference type="EMBL" id="ULU00117.1"/>
    </source>
</evidence>
<feature type="compositionally biased region" description="Polar residues" evidence="19">
    <location>
        <begin position="644"/>
        <end position="658"/>
    </location>
</feature>
<evidence type="ECO:0000256" key="5">
    <source>
        <dbReference type="ARBA" id="ARBA00012251"/>
    </source>
</evidence>
<dbReference type="GO" id="GO:0005739">
    <property type="term" value="C:mitochondrion"/>
    <property type="evidence" value="ECO:0007669"/>
    <property type="project" value="InterPro"/>
</dbReference>
<dbReference type="PRINTS" id="PR01475">
    <property type="entry name" value="PARKIN"/>
</dbReference>